<evidence type="ECO:0000259" key="10">
    <source>
        <dbReference type="PROSITE" id="PS50109"/>
    </source>
</evidence>
<evidence type="ECO:0000256" key="7">
    <source>
        <dbReference type="ARBA" id="ARBA00022840"/>
    </source>
</evidence>
<dbReference type="Gene3D" id="1.20.5.1930">
    <property type="match status" value="1"/>
</dbReference>
<keyword evidence="5" id="KW-0547">Nucleotide-binding</keyword>
<dbReference type="SUPFAM" id="SSF55874">
    <property type="entry name" value="ATPase domain of HSP90 chaperone/DNA topoisomerase II/histidine kinase"/>
    <property type="match status" value="1"/>
</dbReference>
<dbReference type="InterPro" id="IPR036890">
    <property type="entry name" value="HATPase_C_sf"/>
</dbReference>
<evidence type="ECO:0000256" key="8">
    <source>
        <dbReference type="ARBA" id="ARBA00023012"/>
    </source>
</evidence>
<dbReference type="AlphaFoldDB" id="A0A3A5HB63"/>
<dbReference type="Proteomes" id="UP000276542">
    <property type="component" value="Unassembled WGS sequence"/>
</dbReference>
<dbReference type="Pfam" id="PF02518">
    <property type="entry name" value="HATPase_c"/>
    <property type="match status" value="1"/>
</dbReference>
<evidence type="ECO:0000256" key="9">
    <source>
        <dbReference type="SAM" id="MobiDB-lite"/>
    </source>
</evidence>
<dbReference type="Gene3D" id="3.30.565.10">
    <property type="entry name" value="Histidine kinase-like ATPase, C-terminal domain"/>
    <property type="match status" value="1"/>
</dbReference>
<feature type="domain" description="Histidine kinase" evidence="10">
    <location>
        <begin position="312"/>
        <end position="407"/>
    </location>
</feature>
<evidence type="ECO:0000256" key="5">
    <source>
        <dbReference type="ARBA" id="ARBA00022741"/>
    </source>
</evidence>
<dbReference type="CDD" id="cd16917">
    <property type="entry name" value="HATPase_UhpB-NarQ-NarX-like"/>
    <property type="match status" value="1"/>
</dbReference>
<gene>
    <name evidence="11" type="ORF">D4739_09390</name>
</gene>
<dbReference type="SUPFAM" id="SSF55781">
    <property type="entry name" value="GAF domain-like"/>
    <property type="match status" value="1"/>
</dbReference>
<keyword evidence="7" id="KW-0067">ATP-binding</keyword>
<dbReference type="GO" id="GO:0016020">
    <property type="term" value="C:membrane"/>
    <property type="evidence" value="ECO:0007669"/>
    <property type="project" value="InterPro"/>
</dbReference>
<dbReference type="SMART" id="SM00387">
    <property type="entry name" value="HATPase_c"/>
    <property type="match status" value="1"/>
</dbReference>
<feature type="compositionally biased region" description="Low complexity" evidence="9">
    <location>
        <begin position="211"/>
        <end position="225"/>
    </location>
</feature>
<dbReference type="PANTHER" id="PTHR24421:SF10">
    <property type="entry name" value="NITRATE_NITRITE SENSOR PROTEIN NARQ"/>
    <property type="match status" value="1"/>
</dbReference>
<evidence type="ECO:0000256" key="3">
    <source>
        <dbReference type="ARBA" id="ARBA00022553"/>
    </source>
</evidence>
<dbReference type="GO" id="GO:0046983">
    <property type="term" value="F:protein dimerization activity"/>
    <property type="evidence" value="ECO:0007669"/>
    <property type="project" value="InterPro"/>
</dbReference>
<feature type="region of interest" description="Disordered" evidence="9">
    <location>
        <begin position="209"/>
        <end position="228"/>
    </location>
</feature>
<dbReference type="InterPro" id="IPR005467">
    <property type="entry name" value="His_kinase_dom"/>
</dbReference>
<sequence length="407" mass="43647">MSVPDAAELAARFSADSVILYAIEGQDLGIVDIWPVHPSARDLKLQVGFGVTGRVARTRRPLLLHEDSPRNPLHRELIHIGPNETVARMCVPLPGLHGGLEEGVLGVLALTRPPRRPFTPDDLERAQAFAPILGLHLHAEQLWRAVNRHRTERDRLIKQAISAQEAERRRIAFDLHDGVTTALASMAFHLSAADLTVGQLAAASTLAQPGTDATPAADADAAAAADAEKRKQGLERARAELGAARALADMAYAQTRAAISGLHSLVLDDLGLTAAFESLVQMASREDGPRIDLVVDPAVESDDVPDHAAAAFYRIAQETLANAVKHADATRIRLSLRRDGDSIVLNCSDDGQGFDLEAQRSARAADDEGEQHFGLSSVAERCAMIEASLRVESRPGGGTIVMVELPL</sequence>
<dbReference type="EC" id="2.7.13.3" evidence="2"/>
<evidence type="ECO:0000313" key="12">
    <source>
        <dbReference type="Proteomes" id="UP000276542"/>
    </source>
</evidence>
<dbReference type="PROSITE" id="PS50109">
    <property type="entry name" value="HIS_KIN"/>
    <property type="match status" value="1"/>
</dbReference>
<dbReference type="GO" id="GO:0000155">
    <property type="term" value="F:phosphorelay sensor kinase activity"/>
    <property type="evidence" value="ECO:0007669"/>
    <property type="project" value="InterPro"/>
</dbReference>
<proteinExistence type="predicted"/>
<dbReference type="SMART" id="SM00065">
    <property type="entry name" value="GAF"/>
    <property type="match status" value="1"/>
</dbReference>
<dbReference type="EMBL" id="QYRP01000002">
    <property type="protein sequence ID" value="RJS47876.1"/>
    <property type="molecule type" value="Genomic_DNA"/>
</dbReference>
<dbReference type="InterPro" id="IPR050482">
    <property type="entry name" value="Sensor_HK_TwoCompSys"/>
</dbReference>
<comment type="caution">
    <text evidence="11">The sequence shown here is derived from an EMBL/GenBank/DDBJ whole genome shotgun (WGS) entry which is preliminary data.</text>
</comment>
<keyword evidence="3" id="KW-0597">Phosphoprotein</keyword>
<keyword evidence="8" id="KW-0902">Two-component regulatory system</keyword>
<evidence type="ECO:0000256" key="2">
    <source>
        <dbReference type="ARBA" id="ARBA00012438"/>
    </source>
</evidence>
<dbReference type="InterPro" id="IPR011712">
    <property type="entry name" value="Sig_transdc_His_kin_sub3_dim/P"/>
</dbReference>
<keyword evidence="4" id="KW-0808">Transferase</keyword>
<dbReference type="InterPro" id="IPR029016">
    <property type="entry name" value="GAF-like_dom_sf"/>
</dbReference>
<dbReference type="PANTHER" id="PTHR24421">
    <property type="entry name" value="NITRATE/NITRITE SENSOR PROTEIN NARX-RELATED"/>
    <property type="match status" value="1"/>
</dbReference>
<protein>
    <recommendedName>
        <fullName evidence="2">histidine kinase</fullName>
        <ecNumber evidence="2">2.7.13.3</ecNumber>
    </recommendedName>
</protein>
<name>A0A3A5HB63_9ACTN</name>
<accession>A0A3A5HB63</accession>
<comment type="catalytic activity">
    <reaction evidence="1">
        <text>ATP + protein L-histidine = ADP + protein N-phospho-L-histidine.</text>
        <dbReference type="EC" id="2.7.13.3"/>
    </reaction>
</comment>
<evidence type="ECO:0000256" key="1">
    <source>
        <dbReference type="ARBA" id="ARBA00000085"/>
    </source>
</evidence>
<reference evidence="12" key="1">
    <citation type="submission" date="2018-09" db="EMBL/GenBank/DDBJ databases">
        <authorList>
            <person name="Zhu H."/>
        </authorList>
    </citation>
    <scope>NUCLEOTIDE SEQUENCE [LARGE SCALE GENOMIC DNA]</scope>
    <source>
        <strain evidence="12">K1W22B-1</strain>
    </source>
</reference>
<dbReference type="Gene3D" id="3.30.450.40">
    <property type="match status" value="1"/>
</dbReference>
<evidence type="ECO:0000256" key="6">
    <source>
        <dbReference type="ARBA" id="ARBA00022777"/>
    </source>
</evidence>
<dbReference type="InterPro" id="IPR003594">
    <property type="entry name" value="HATPase_dom"/>
</dbReference>
<evidence type="ECO:0000256" key="4">
    <source>
        <dbReference type="ARBA" id="ARBA00022679"/>
    </source>
</evidence>
<dbReference type="Pfam" id="PF01590">
    <property type="entry name" value="GAF"/>
    <property type="match status" value="1"/>
</dbReference>
<organism evidence="11 12">
    <name type="scientific">Nocardioides cavernaquae</name>
    <dbReference type="NCBI Taxonomy" id="2321396"/>
    <lineage>
        <taxon>Bacteria</taxon>
        <taxon>Bacillati</taxon>
        <taxon>Actinomycetota</taxon>
        <taxon>Actinomycetes</taxon>
        <taxon>Propionibacteriales</taxon>
        <taxon>Nocardioidaceae</taxon>
        <taxon>Nocardioides</taxon>
    </lineage>
</organism>
<keyword evidence="6" id="KW-0418">Kinase</keyword>
<dbReference type="InterPro" id="IPR003018">
    <property type="entry name" value="GAF"/>
</dbReference>
<evidence type="ECO:0000313" key="11">
    <source>
        <dbReference type="EMBL" id="RJS47876.1"/>
    </source>
</evidence>
<keyword evidence="12" id="KW-1185">Reference proteome</keyword>
<dbReference type="OrthoDB" id="144293at2"/>
<dbReference type="GO" id="GO:0005524">
    <property type="term" value="F:ATP binding"/>
    <property type="evidence" value="ECO:0007669"/>
    <property type="project" value="UniProtKB-KW"/>
</dbReference>
<dbReference type="Pfam" id="PF07730">
    <property type="entry name" value="HisKA_3"/>
    <property type="match status" value="1"/>
</dbReference>